<evidence type="ECO:0000313" key="5">
    <source>
        <dbReference type="Proteomes" id="UP000003434"/>
    </source>
</evidence>
<dbReference type="SUPFAM" id="SSF46785">
    <property type="entry name" value="Winged helix' DNA-binding domain"/>
    <property type="match status" value="1"/>
</dbReference>
<dbReference type="Proteomes" id="UP000003434">
    <property type="component" value="Unassembled WGS sequence"/>
</dbReference>
<dbReference type="InterPro" id="IPR050313">
    <property type="entry name" value="Carb_Metab_HTH_regulators"/>
</dbReference>
<name>E6LKX7_9FIRM</name>
<dbReference type="HOGENOM" id="CLU_060699_1_5_9"/>
<evidence type="ECO:0000259" key="3">
    <source>
        <dbReference type="PROSITE" id="PS51000"/>
    </source>
</evidence>
<dbReference type="SUPFAM" id="SSF100950">
    <property type="entry name" value="NagB/RpiA/CoA transferase-like"/>
    <property type="match status" value="1"/>
</dbReference>
<dbReference type="Pfam" id="PF00455">
    <property type="entry name" value="DeoRC"/>
    <property type="match status" value="1"/>
</dbReference>
<dbReference type="InterPro" id="IPR014036">
    <property type="entry name" value="DeoR-like_C"/>
</dbReference>
<dbReference type="Gene3D" id="3.40.50.1360">
    <property type="match status" value="1"/>
</dbReference>
<keyword evidence="1" id="KW-0805">Transcription regulation</keyword>
<evidence type="ECO:0000313" key="4">
    <source>
        <dbReference type="EMBL" id="EFU77523.1"/>
    </source>
</evidence>
<protein>
    <submittedName>
        <fullName evidence="4">Transcriptional regulator, DeoR family</fullName>
    </submittedName>
</protein>
<dbReference type="InterPro" id="IPR036388">
    <property type="entry name" value="WH-like_DNA-bd_sf"/>
</dbReference>
<dbReference type="Gene3D" id="1.10.10.10">
    <property type="entry name" value="Winged helix-like DNA-binding domain superfamily/Winged helix DNA-binding domain"/>
    <property type="match status" value="1"/>
</dbReference>
<dbReference type="SMART" id="SM01134">
    <property type="entry name" value="DeoRC"/>
    <property type="match status" value="1"/>
</dbReference>
<dbReference type="InterPro" id="IPR001034">
    <property type="entry name" value="DeoR_HTH"/>
</dbReference>
<comment type="caution">
    <text evidence="4">The sequence shown here is derived from an EMBL/GenBank/DDBJ whole genome shotgun (WGS) entry which is preliminary data.</text>
</comment>
<dbReference type="AlphaFoldDB" id="E6LKX7"/>
<evidence type="ECO:0000256" key="1">
    <source>
        <dbReference type="ARBA" id="ARBA00023015"/>
    </source>
</evidence>
<dbReference type="GO" id="GO:0003700">
    <property type="term" value="F:DNA-binding transcription factor activity"/>
    <property type="evidence" value="ECO:0007669"/>
    <property type="project" value="InterPro"/>
</dbReference>
<proteinExistence type="predicted"/>
<reference evidence="4 5" key="1">
    <citation type="submission" date="2010-12" db="EMBL/GenBank/DDBJ databases">
        <authorList>
            <person name="Muzny D."/>
            <person name="Qin X."/>
            <person name="Deng J."/>
            <person name="Jiang H."/>
            <person name="Liu Y."/>
            <person name="Qu J."/>
            <person name="Song X.-Z."/>
            <person name="Zhang L."/>
            <person name="Thornton R."/>
            <person name="Coyle M."/>
            <person name="Francisco L."/>
            <person name="Jackson L."/>
            <person name="Javaid M."/>
            <person name="Korchina V."/>
            <person name="Kovar C."/>
            <person name="Mata R."/>
            <person name="Mathew T."/>
            <person name="Ngo R."/>
            <person name="Nguyen L."/>
            <person name="Nguyen N."/>
            <person name="Okwuonu G."/>
            <person name="Ongeri F."/>
            <person name="Pham C."/>
            <person name="Simmons D."/>
            <person name="Wilczek-Boney K."/>
            <person name="Hale W."/>
            <person name="Jakkamsetti A."/>
            <person name="Pham P."/>
            <person name="Ruth R."/>
            <person name="San Lucas F."/>
            <person name="Warren J."/>
            <person name="Zhang J."/>
            <person name="Zhao Z."/>
            <person name="Zhou C."/>
            <person name="Zhu D."/>
            <person name="Lee S."/>
            <person name="Bess C."/>
            <person name="Blankenburg K."/>
            <person name="Forbes L."/>
            <person name="Fu Q."/>
            <person name="Gubbala S."/>
            <person name="Hirani K."/>
            <person name="Jayaseelan J.C."/>
            <person name="Lara F."/>
            <person name="Munidasa M."/>
            <person name="Palculict T."/>
            <person name="Patil S."/>
            <person name="Pu L.-L."/>
            <person name="Saada N."/>
            <person name="Tang L."/>
            <person name="Weissenberger G."/>
            <person name="Zhu Y."/>
            <person name="Hemphill L."/>
            <person name="Shang Y."/>
            <person name="Youmans B."/>
            <person name="Ayvaz T."/>
            <person name="Ross M."/>
            <person name="Santibanez J."/>
            <person name="Aqrawi P."/>
            <person name="Gross S."/>
            <person name="Joshi V."/>
            <person name="Fowler G."/>
            <person name="Nazareth L."/>
            <person name="Reid J."/>
            <person name="Worley K."/>
            <person name="Petrosino J."/>
            <person name="Highlander S."/>
            <person name="Gibbs R."/>
        </authorList>
    </citation>
    <scope>NUCLEOTIDE SEQUENCE [LARGE SCALE GENOMIC DNA]</scope>
    <source>
        <strain evidence="4 5">DSM 3986</strain>
    </source>
</reference>
<dbReference type="PROSITE" id="PS51000">
    <property type="entry name" value="HTH_DEOR_2"/>
    <property type="match status" value="1"/>
</dbReference>
<feature type="domain" description="HTH deoR-type" evidence="3">
    <location>
        <begin position="38"/>
        <end position="93"/>
    </location>
</feature>
<organism evidence="4 5">
    <name type="scientific">Lachnoanaerobaculum saburreum DSM 3986</name>
    <dbReference type="NCBI Taxonomy" id="887325"/>
    <lineage>
        <taxon>Bacteria</taxon>
        <taxon>Bacillati</taxon>
        <taxon>Bacillota</taxon>
        <taxon>Clostridia</taxon>
        <taxon>Lachnospirales</taxon>
        <taxon>Lachnospiraceae</taxon>
        <taxon>Lachnoanaerobaculum</taxon>
    </lineage>
</organism>
<dbReference type="eggNOG" id="COG1349">
    <property type="taxonomic scope" value="Bacteria"/>
</dbReference>
<keyword evidence="2" id="KW-0804">Transcription</keyword>
<dbReference type="EMBL" id="AEPW01000014">
    <property type="protein sequence ID" value="EFU77523.1"/>
    <property type="molecule type" value="Genomic_DNA"/>
</dbReference>
<evidence type="ECO:0000256" key="2">
    <source>
        <dbReference type="ARBA" id="ARBA00023163"/>
    </source>
</evidence>
<dbReference type="InterPro" id="IPR037171">
    <property type="entry name" value="NagB/RpiA_transferase-like"/>
</dbReference>
<dbReference type="PANTHER" id="PTHR30363">
    <property type="entry name" value="HTH-TYPE TRANSCRIPTIONAL REGULATOR SRLR-RELATED"/>
    <property type="match status" value="1"/>
</dbReference>
<dbReference type="Pfam" id="PF08220">
    <property type="entry name" value="HTH_DeoR"/>
    <property type="match status" value="1"/>
</dbReference>
<accession>E6LKX7</accession>
<sequence length="285" mass="31815">MFICELFYSIHCFDLIAIALLLQSNIKRQIKRIFMDSNVRKQQILEVLNKCNGISTIDSICKRVYASRSTVRRDLIALEEEGTVKRSHGYVSVIVKSANESPIGMRRIENLDKKQLIAGKTAPLLKDDMVIFLDSSSTVCQLAPMLKLRQNITVITNGINIANELSNAQNLKCFLCPGVLKHKSLSVVGEFASNFIKNFNAELAIMSCKAINTKGVFEGDDSQGLVKKSMIENANKTVLLCDNTKEEAVGFFKLSDFNDIDTLISNGKFSEELNNILANNIKRII</sequence>
<dbReference type="SMART" id="SM00420">
    <property type="entry name" value="HTH_DEOR"/>
    <property type="match status" value="1"/>
</dbReference>
<dbReference type="InterPro" id="IPR036390">
    <property type="entry name" value="WH_DNA-bd_sf"/>
</dbReference>
<gene>
    <name evidence="4" type="ORF">HMPREF0381_0612</name>
</gene>
<dbReference type="PANTHER" id="PTHR30363:SF44">
    <property type="entry name" value="AGA OPERON TRANSCRIPTIONAL REPRESSOR-RELATED"/>
    <property type="match status" value="1"/>
</dbReference>